<dbReference type="PANTHER" id="PTHR39289:SF1">
    <property type="entry name" value="L-ECTOINE SYNTHASE"/>
    <property type="match status" value="1"/>
</dbReference>
<dbReference type="Proteomes" id="UP000320766">
    <property type="component" value="Unassembled WGS sequence"/>
</dbReference>
<comment type="caution">
    <text evidence="8">The sequence shown here is derived from an EMBL/GenBank/DDBJ whole genome shotgun (WGS) entry which is preliminary data.</text>
</comment>
<evidence type="ECO:0000256" key="5">
    <source>
        <dbReference type="ARBA" id="ARBA00023239"/>
    </source>
</evidence>
<dbReference type="PANTHER" id="PTHR39289">
    <property type="match status" value="1"/>
</dbReference>
<evidence type="ECO:0000256" key="7">
    <source>
        <dbReference type="ARBA" id="ARBA00048714"/>
    </source>
</evidence>
<sequence length="129" mass="14994">MIVRNIEEIKGSEREVTAENDNWISRRLLLKRDGVVFSLSETIIYEGTETYIWYKNHVEAVYCIEGEGEVELVDNNKVYNITPGTLYVLNKHEKHLLRAKKRMRLVCVFNPPLVGSEVHQEDGSYPLIE</sequence>
<evidence type="ECO:0000313" key="8">
    <source>
        <dbReference type="EMBL" id="RZN67775.1"/>
    </source>
</evidence>
<dbReference type="GO" id="GO:0033990">
    <property type="term" value="F:ectoine synthase activity"/>
    <property type="evidence" value="ECO:0007669"/>
    <property type="project" value="UniProtKB-EC"/>
</dbReference>
<accession>A0A520KVP1</accession>
<evidence type="ECO:0000313" key="9">
    <source>
        <dbReference type="Proteomes" id="UP000320766"/>
    </source>
</evidence>
<dbReference type="SUPFAM" id="SSF51182">
    <property type="entry name" value="RmlC-like cupins"/>
    <property type="match status" value="1"/>
</dbReference>
<gene>
    <name evidence="8" type="ORF">EF807_07050</name>
</gene>
<keyword evidence="5" id="KW-0456">Lyase</keyword>
<proteinExistence type="inferred from homology"/>
<dbReference type="NCBIfam" id="NF009806">
    <property type="entry name" value="PRK13290.1"/>
    <property type="match status" value="1"/>
</dbReference>
<evidence type="ECO:0000256" key="4">
    <source>
        <dbReference type="ARBA" id="ARBA00019707"/>
    </source>
</evidence>
<dbReference type="InterPro" id="IPR010462">
    <property type="entry name" value="Ectoine_synth"/>
</dbReference>
<organism evidence="8 9">
    <name type="scientific">Candidatus Methanolliviera hydrocarbonicum</name>
    <dbReference type="NCBI Taxonomy" id="2491085"/>
    <lineage>
        <taxon>Archaea</taxon>
        <taxon>Methanobacteriati</taxon>
        <taxon>Methanobacteriota</taxon>
        <taxon>Candidatus Methanoliparia</taxon>
        <taxon>Candidatus Methanoliparales</taxon>
        <taxon>Candidatus Methanollivieraceae</taxon>
        <taxon>Candidatus Methanolliviera</taxon>
    </lineage>
</organism>
<protein>
    <recommendedName>
        <fullName evidence="4">L-ectoine synthase</fullName>
        <ecNumber evidence="3">4.2.1.108</ecNumber>
    </recommendedName>
    <alternativeName>
        <fullName evidence="6">N-acetyldiaminobutyrate dehydratase</fullName>
    </alternativeName>
</protein>
<evidence type="ECO:0000256" key="6">
    <source>
        <dbReference type="ARBA" id="ARBA00033271"/>
    </source>
</evidence>
<reference evidence="8 9" key="1">
    <citation type="journal article" date="2019" name="Nat. Microbiol.">
        <title>Wide diversity of methane and short-chain alkane metabolisms in uncultured archaea.</title>
        <authorList>
            <person name="Borrel G."/>
            <person name="Adam P.S."/>
            <person name="McKay L.J."/>
            <person name="Chen L.X."/>
            <person name="Sierra-Garcia I.N."/>
            <person name="Sieber C.M."/>
            <person name="Letourneur Q."/>
            <person name="Ghozlane A."/>
            <person name="Andersen G.L."/>
            <person name="Li W.J."/>
            <person name="Hallam S.J."/>
            <person name="Muyzer G."/>
            <person name="de Oliveira V.M."/>
            <person name="Inskeep W.P."/>
            <person name="Banfield J.F."/>
            <person name="Gribaldo S."/>
        </authorList>
    </citation>
    <scope>NUCLEOTIDE SEQUENCE [LARGE SCALE GENOMIC DNA]</scope>
    <source>
        <strain evidence="8">NM1b</strain>
    </source>
</reference>
<dbReference type="UniPathway" id="UPA00067">
    <property type="reaction ID" value="UER00123"/>
</dbReference>
<dbReference type="EMBL" id="RXIL01000129">
    <property type="protein sequence ID" value="RZN67775.1"/>
    <property type="molecule type" value="Genomic_DNA"/>
</dbReference>
<name>A0A520KVP1_9EURY</name>
<dbReference type="Pfam" id="PF06339">
    <property type="entry name" value="Ectoine_synth"/>
    <property type="match status" value="1"/>
</dbReference>
<evidence type="ECO:0000256" key="1">
    <source>
        <dbReference type="ARBA" id="ARBA00005181"/>
    </source>
</evidence>
<dbReference type="AlphaFoldDB" id="A0A520KVP1"/>
<dbReference type="GO" id="GO:0019491">
    <property type="term" value="P:ectoine biosynthetic process"/>
    <property type="evidence" value="ECO:0007669"/>
    <property type="project" value="UniProtKB-UniPathway"/>
</dbReference>
<dbReference type="InterPro" id="IPR014710">
    <property type="entry name" value="RmlC-like_jellyroll"/>
</dbReference>
<evidence type="ECO:0000256" key="3">
    <source>
        <dbReference type="ARBA" id="ARBA00013192"/>
    </source>
</evidence>
<dbReference type="InterPro" id="IPR011051">
    <property type="entry name" value="RmlC_Cupin_sf"/>
</dbReference>
<dbReference type="HAMAP" id="MF_01255">
    <property type="entry name" value="Ectoine_synth"/>
    <property type="match status" value="1"/>
</dbReference>
<comment type="similarity">
    <text evidence="2">Belongs to the ectoine synthase family.</text>
</comment>
<dbReference type="Gene3D" id="2.60.120.10">
    <property type="entry name" value="Jelly Rolls"/>
    <property type="match status" value="1"/>
</dbReference>
<comment type="catalytic activity">
    <reaction evidence="7">
        <text>(2S)-4-acetamido-2-aminobutanoate = L-ectoine + H2O</text>
        <dbReference type="Rhea" id="RHEA:17281"/>
        <dbReference type="ChEBI" id="CHEBI:15377"/>
        <dbReference type="ChEBI" id="CHEBI:58515"/>
        <dbReference type="ChEBI" id="CHEBI:58929"/>
        <dbReference type="EC" id="4.2.1.108"/>
    </reaction>
</comment>
<evidence type="ECO:0000256" key="2">
    <source>
        <dbReference type="ARBA" id="ARBA00009637"/>
    </source>
</evidence>
<comment type="pathway">
    <text evidence="1">Amine and polyamine biosynthesis; ectoine biosynthesis; L-ectoine from L-aspartate 4-semialdehyde: step 3/3.</text>
</comment>
<dbReference type="CDD" id="cd06978">
    <property type="entry name" value="cupin_EctC"/>
    <property type="match status" value="1"/>
</dbReference>
<dbReference type="EC" id="4.2.1.108" evidence="3"/>